<dbReference type="EMBL" id="JBHMCG010000134">
    <property type="protein sequence ID" value="MFB9576510.1"/>
    <property type="molecule type" value="Genomic_DNA"/>
</dbReference>
<dbReference type="RefSeq" id="WP_345510770.1">
    <property type="nucleotide sequence ID" value="NZ_BAAAXD010000009.1"/>
</dbReference>
<feature type="region of interest" description="Disordered" evidence="1">
    <location>
        <begin position="1"/>
        <end position="36"/>
    </location>
</feature>
<organism evidence="2 3">
    <name type="scientific">Streptomyces yanii</name>
    <dbReference type="NCBI Taxonomy" id="78510"/>
    <lineage>
        <taxon>Bacteria</taxon>
        <taxon>Bacillati</taxon>
        <taxon>Actinomycetota</taxon>
        <taxon>Actinomycetes</taxon>
        <taxon>Kitasatosporales</taxon>
        <taxon>Streptomycetaceae</taxon>
        <taxon>Streptomyces</taxon>
    </lineage>
</organism>
<accession>A0ABV5RF56</accession>
<protein>
    <recommendedName>
        <fullName evidence="4">ANTAR domain-containing protein</fullName>
    </recommendedName>
</protein>
<reference evidence="2 3" key="1">
    <citation type="submission" date="2024-09" db="EMBL/GenBank/DDBJ databases">
        <authorList>
            <person name="Sun Q."/>
            <person name="Mori K."/>
        </authorList>
    </citation>
    <scope>NUCLEOTIDE SEQUENCE [LARGE SCALE GENOMIC DNA]</scope>
    <source>
        <strain evidence="2 3">JCM 3331</strain>
    </source>
</reference>
<evidence type="ECO:0000256" key="1">
    <source>
        <dbReference type="SAM" id="MobiDB-lite"/>
    </source>
</evidence>
<evidence type="ECO:0000313" key="2">
    <source>
        <dbReference type="EMBL" id="MFB9576510.1"/>
    </source>
</evidence>
<evidence type="ECO:0008006" key="4">
    <source>
        <dbReference type="Google" id="ProtNLM"/>
    </source>
</evidence>
<comment type="caution">
    <text evidence="2">The sequence shown here is derived from an EMBL/GenBank/DDBJ whole genome shotgun (WGS) entry which is preliminary data.</text>
</comment>
<dbReference type="Proteomes" id="UP001589710">
    <property type="component" value="Unassembled WGS sequence"/>
</dbReference>
<feature type="compositionally biased region" description="Pro residues" evidence="1">
    <location>
        <begin position="8"/>
        <end position="22"/>
    </location>
</feature>
<gene>
    <name evidence="2" type="ORF">ACFFTL_30565</name>
</gene>
<proteinExistence type="predicted"/>
<name>A0ABV5RF56_9ACTN</name>
<evidence type="ECO:0000313" key="3">
    <source>
        <dbReference type="Proteomes" id="UP001589710"/>
    </source>
</evidence>
<sequence>MDGYRAPLPSPWPRTPVAPLPGPHRQWSSGGPDDAPTGLLLEYGHRRLRDTKEAALDLALTERQIAVRIAIQVLRQLHGHFAPSMLVAGFVAIEDSCRRDELAGHHAEVIAALRAYARAITGRDPADSP</sequence>
<keyword evidence="3" id="KW-1185">Reference proteome</keyword>